<feature type="domain" description="Alpha-N-acetylglucosaminidase C-terminal" evidence="4">
    <location>
        <begin position="380"/>
        <end position="509"/>
    </location>
</feature>
<dbReference type="PANTHER" id="PTHR12872">
    <property type="entry name" value="ALPHA-N-ACETYLGLUCOSAMINIDASE"/>
    <property type="match status" value="1"/>
</dbReference>
<accession>A0A3M7R277</accession>
<evidence type="ECO:0000259" key="3">
    <source>
        <dbReference type="Pfam" id="PF12971"/>
    </source>
</evidence>
<dbReference type="InterPro" id="IPR024240">
    <property type="entry name" value="NAGLU_N"/>
</dbReference>
<evidence type="ECO:0000259" key="2">
    <source>
        <dbReference type="Pfam" id="PF05089"/>
    </source>
</evidence>
<dbReference type="OrthoDB" id="64736at2759"/>
<dbReference type="Gene3D" id="3.30.379.10">
    <property type="entry name" value="Chitobiase/beta-hexosaminidase domain 2-like"/>
    <property type="match status" value="1"/>
</dbReference>
<dbReference type="EMBL" id="REGN01004405">
    <property type="protein sequence ID" value="RNA17676.1"/>
    <property type="molecule type" value="Genomic_DNA"/>
</dbReference>
<evidence type="ECO:0000313" key="5">
    <source>
        <dbReference type="EMBL" id="RNA17676.1"/>
    </source>
</evidence>
<dbReference type="Gene3D" id="1.20.120.670">
    <property type="entry name" value="N-acetyl-b-d-glucoasminidase"/>
    <property type="match status" value="1"/>
</dbReference>
<dbReference type="InterPro" id="IPR029018">
    <property type="entry name" value="Hex-like_dom2"/>
</dbReference>
<dbReference type="Pfam" id="PF05089">
    <property type="entry name" value="NAGLU"/>
    <property type="match status" value="1"/>
</dbReference>
<evidence type="ECO:0000256" key="1">
    <source>
        <dbReference type="ARBA" id="ARBA00022801"/>
    </source>
</evidence>
<dbReference type="Proteomes" id="UP000276133">
    <property type="component" value="Unassembled WGS sequence"/>
</dbReference>
<comment type="caution">
    <text evidence="5">The sequence shown here is derived from an EMBL/GenBank/DDBJ whole genome shotgun (WGS) entry which is preliminary data.</text>
</comment>
<dbReference type="InterPro" id="IPR024732">
    <property type="entry name" value="NAGLU_C"/>
</dbReference>
<dbReference type="PANTHER" id="PTHR12872:SF1">
    <property type="entry name" value="ALPHA-N-ACETYLGLUCOSAMINIDASE"/>
    <property type="match status" value="1"/>
</dbReference>
<organism evidence="5 6">
    <name type="scientific">Brachionus plicatilis</name>
    <name type="common">Marine rotifer</name>
    <name type="synonym">Brachionus muelleri</name>
    <dbReference type="NCBI Taxonomy" id="10195"/>
    <lineage>
        <taxon>Eukaryota</taxon>
        <taxon>Metazoa</taxon>
        <taxon>Spiralia</taxon>
        <taxon>Gnathifera</taxon>
        <taxon>Rotifera</taxon>
        <taxon>Eurotatoria</taxon>
        <taxon>Monogononta</taxon>
        <taxon>Pseudotrocha</taxon>
        <taxon>Ploima</taxon>
        <taxon>Brachionidae</taxon>
        <taxon>Brachionus</taxon>
    </lineage>
</organism>
<dbReference type="AlphaFoldDB" id="A0A3M7R277"/>
<dbReference type="Pfam" id="PF12971">
    <property type="entry name" value="NAGLU_N"/>
    <property type="match status" value="1"/>
</dbReference>
<evidence type="ECO:0000259" key="4">
    <source>
        <dbReference type="Pfam" id="PF12972"/>
    </source>
</evidence>
<feature type="domain" description="Alpha-N-acetylglucosaminidase tim-barrel" evidence="2">
    <location>
        <begin position="143"/>
        <end position="370"/>
    </location>
</feature>
<feature type="domain" description="Alpha-N-acetylglucosaminidase N-terminal" evidence="3">
    <location>
        <begin position="21"/>
        <end position="80"/>
    </location>
</feature>
<proteinExistence type="predicted"/>
<dbReference type="Gene3D" id="3.20.20.80">
    <property type="entry name" value="Glycosidases"/>
    <property type="match status" value="2"/>
</dbReference>
<reference evidence="5 6" key="1">
    <citation type="journal article" date="2018" name="Sci. Rep.">
        <title>Genomic signatures of local adaptation to the degree of environmental predictability in rotifers.</title>
        <authorList>
            <person name="Franch-Gras L."/>
            <person name="Hahn C."/>
            <person name="Garcia-Roger E.M."/>
            <person name="Carmona M.J."/>
            <person name="Serra M."/>
            <person name="Gomez A."/>
        </authorList>
    </citation>
    <scope>NUCLEOTIDE SEQUENCE [LARGE SCALE GENOMIC DNA]</scope>
    <source>
        <strain evidence="5">HYR1</strain>
    </source>
</reference>
<sequence>MPILTKHFTRKYTIIQNQDLNSKSLDSFELSMVQNDKKLLIRANSAVAAAWGFNYYLKYYTNSSVFWSGKNINLDESDLPIVRQKIQLSSKDFVRFYQNICTFSYSYVWWDWSRWQYEIDWMALNGINMVYAQTAAEYPWIKVSNGYRELGISYVLPAFAGFVPDQIRRIYPFNNFTSASDWIGLTMVDPLDPLFSRIGIAYNREVIRLFGPSGFYSADVFNEMLPKSGDLDYLAIVNQAVYDSLIAVDENAIWVMQGWVFNQDFWNRTRVEAFLSRIPIGRLIILDLFSETIPHFNDFSSYFGHSFVWNMLHNFGGANGIFGDIEKINQLPDKARKLPNSSMIGVGITMEGIDQNEMIYEFMLEKTWRQTLNQSQFSNWVLNYAARRYMTKNTPYVDQDFQSILGRIIINYSSRVFMRNVIYRTYDYQNKQLFTKRPSFNIRPEGIPNLEQFYSAWDDLVQKADDFAPSALFRYDLIDFSKEVLRYFFDSQYSRLKNAWNQSDLYKFRDLD</sequence>
<dbReference type="STRING" id="10195.A0A3M7R277"/>
<evidence type="ECO:0000313" key="6">
    <source>
        <dbReference type="Proteomes" id="UP000276133"/>
    </source>
</evidence>
<dbReference type="InterPro" id="IPR007781">
    <property type="entry name" value="NAGLU"/>
</dbReference>
<keyword evidence="6" id="KW-1185">Reference proteome</keyword>
<protein>
    <submittedName>
        <fullName evidence="5">Alpha-N-acetylglucosaminidase isoform X1</fullName>
    </submittedName>
</protein>
<dbReference type="InterPro" id="IPR024733">
    <property type="entry name" value="NAGLU_tim-barrel"/>
</dbReference>
<name>A0A3M7R277_BRAPC</name>
<keyword evidence="1" id="KW-0378">Hydrolase</keyword>
<gene>
    <name evidence="5" type="ORF">BpHYR1_000106</name>
</gene>
<dbReference type="GO" id="GO:0016787">
    <property type="term" value="F:hydrolase activity"/>
    <property type="evidence" value="ECO:0007669"/>
    <property type="project" value="UniProtKB-KW"/>
</dbReference>
<dbReference type="Pfam" id="PF12972">
    <property type="entry name" value="NAGLU_C"/>
    <property type="match status" value="1"/>
</dbReference>